<evidence type="ECO:0000313" key="7">
    <source>
        <dbReference type="Proteomes" id="UP001465755"/>
    </source>
</evidence>
<gene>
    <name evidence="6" type="ORF">WJX73_006765</name>
</gene>
<evidence type="ECO:0000256" key="4">
    <source>
        <dbReference type="ARBA" id="ARBA00022989"/>
    </source>
</evidence>
<dbReference type="EMBL" id="JALJOQ010000096">
    <property type="protein sequence ID" value="KAK9798598.1"/>
    <property type="molecule type" value="Genomic_DNA"/>
</dbReference>
<comment type="similarity">
    <text evidence="2">Belongs to the ODR-4 family.</text>
</comment>
<comment type="caution">
    <text evidence="6">The sequence shown here is derived from an EMBL/GenBank/DDBJ whole genome shotgun (WGS) entry which is preliminary data.</text>
</comment>
<sequence>MVRNCVLDQVATDRIVQGPGQQLQVGLLLGSFDTGARDFIARVQQTPPTEEGQDPFSWTAGGKSSILLDESWISDHSGQVTALCTGGLAVVGLYLVCPQAAFTKASTHICKLAAVIRASQGVKRPAAAAPVLDSLVSLKCSFTIHLAVPVTRQSQTAKIAFQEAVEAECRSIASATAIVNGRLASSEQVIHDLLPSEDLHDLEVELLTQPRCLHQQSGHELGVSECTAWGRVQTSGTITGRAVAHRRDTLKSAVQSLKEDLAASLRQRMQLLVVDAEEDASEASALSRILCGSDGPTAEPMQLHLPKRVMIPLEGCMELGDHLLPGDDEQQAVTTACEVLSLDVTQPNQLHWPEEFGASAGLTHDNFDGIMHDMQKGANSRLPRGCV</sequence>
<keyword evidence="3" id="KW-0812">Transmembrane</keyword>
<accession>A0AAW1NZN1</accession>
<dbReference type="GO" id="GO:0008104">
    <property type="term" value="P:intracellular protein localization"/>
    <property type="evidence" value="ECO:0007669"/>
    <property type="project" value="TreeGrafter"/>
</dbReference>
<comment type="subcellular location">
    <subcellularLocation>
        <location evidence="1">Membrane</location>
    </subcellularLocation>
</comment>
<evidence type="ECO:0000256" key="5">
    <source>
        <dbReference type="ARBA" id="ARBA00023136"/>
    </source>
</evidence>
<keyword evidence="5" id="KW-0472">Membrane</keyword>
<evidence type="ECO:0000256" key="3">
    <source>
        <dbReference type="ARBA" id="ARBA00022692"/>
    </source>
</evidence>
<dbReference type="Pfam" id="PF14778">
    <property type="entry name" value="ODR4-like"/>
    <property type="match status" value="2"/>
</dbReference>
<evidence type="ECO:0000256" key="2">
    <source>
        <dbReference type="ARBA" id="ARBA00010131"/>
    </source>
</evidence>
<name>A0AAW1NZN1_9CHLO</name>
<dbReference type="InterPro" id="IPR029454">
    <property type="entry name" value="ODR-4-like"/>
</dbReference>
<organism evidence="6 7">
    <name type="scientific">Symbiochloris irregularis</name>
    <dbReference type="NCBI Taxonomy" id="706552"/>
    <lineage>
        <taxon>Eukaryota</taxon>
        <taxon>Viridiplantae</taxon>
        <taxon>Chlorophyta</taxon>
        <taxon>core chlorophytes</taxon>
        <taxon>Trebouxiophyceae</taxon>
        <taxon>Trebouxiales</taxon>
        <taxon>Trebouxiaceae</taxon>
        <taxon>Symbiochloris</taxon>
    </lineage>
</organism>
<evidence type="ECO:0000256" key="1">
    <source>
        <dbReference type="ARBA" id="ARBA00004370"/>
    </source>
</evidence>
<keyword evidence="7" id="KW-1185">Reference proteome</keyword>
<evidence type="ECO:0000313" key="6">
    <source>
        <dbReference type="EMBL" id="KAK9798598.1"/>
    </source>
</evidence>
<keyword evidence="4" id="KW-1133">Transmembrane helix</keyword>
<dbReference type="AlphaFoldDB" id="A0AAW1NZN1"/>
<dbReference type="GO" id="GO:0012505">
    <property type="term" value="C:endomembrane system"/>
    <property type="evidence" value="ECO:0007669"/>
    <property type="project" value="TreeGrafter"/>
</dbReference>
<proteinExistence type="inferred from homology"/>
<dbReference type="PANTHER" id="PTHR33966:SF1">
    <property type="entry name" value="PROTEIN ODR-4 HOMOLOG"/>
    <property type="match status" value="1"/>
</dbReference>
<dbReference type="GO" id="GO:0016020">
    <property type="term" value="C:membrane"/>
    <property type="evidence" value="ECO:0007669"/>
    <property type="project" value="UniProtKB-SubCell"/>
</dbReference>
<dbReference type="PANTHER" id="PTHR33966">
    <property type="entry name" value="PROTEIN ODR-4 HOMOLOG"/>
    <property type="match status" value="1"/>
</dbReference>
<reference evidence="6 7" key="1">
    <citation type="journal article" date="2024" name="Nat. Commun.">
        <title>Phylogenomics reveals the evolutionary origins of lichenization in chlorophyte algae.</title>
        <authorList>
            <person name="Puginier C."/>
            <person name="Libourel C."/>
            <person name="Otte J."/>
            <person name="Skaloud P."/>
            <person name="Haon M."/>
            <person name="Grisel S."/>
            <person name="Petersen M."/>
            <person name="Berrin J.G."/>
            <person name="Delaux P.M."/>
            <person name="Dal Grande F."/>
            <person name="Keller J."/>
        </authorList>
    </citation>
    <scope>NUCLEOTIDE SEQUENCE [LARGE SCALE GENOMIC DNA]</scope>
    <source>
        <strain evidence="6 7">SAG 2036</strain>
    </source>
</reference>
<dbReference type="Proteomes" id="UP001465755">
    <property type="component" value="Unassembled WGS sequence"/>
</dbReference>
<protein>
    <submittedName>
        <fullName evidence="6">Uncharacterized protein</fullName>
    </submittedName>
</protein>